<reference evidence="7 8" key="1">
    <citation type="journal article" date="2011" name="Front. Microbiol.">
        <title>Genomic signatures of strain selection and enhancement in Bacillus atrophaeus var. globigii, a historical biowarfare simulant.</title>
        <authorList>
            <person name="Gibbons H.S."/>
            <person name="Broomall S.M."/>
            <person name="McNew L.A."/>
            <person name="Daligault H."/>
            <person name="Chapman C."/>
            <person name="Bruce D."/>
            <person name="Karavis M."/>
            <person name="Krepps M."/>
            <person name="McGregor P.A."/>
            <person name="Hong C."/>
            <person name="Park K.H."/>
            <person name="Akmal A."/>
            <person name="Feldman A."/>
            <person name="Lin J.S."/>
            <person name="Chang W.E."/>
            <person name="Higgs B.W."/>
            <person name="Demirev P."/>
            <person name="Lindquist J."/>
            <person name="Liem A."/>
            <person name="Fochler E."/>
            <person name="Read T.D."/>
            <person name="Tapia R."/>
            <person name="Johnson S."/>
            <person name="Bishop-Lilly K.A."/>
            <person name="Detter C."/>
            <person name="Han C."/>
            <person name="Sozhamannan S."/>
            <person name="Rosenzweig C.N."/>
            <person name="Skowronski E.W."/>
        </authorList>
    </citation>
    <scope>NUCLEOTIDE SEQUENCE [LARGE SCALE GENOMIC DNA]</scope>
    <source>
        <strain evidence="7 8">GYP-17</strain>
    </source>
</reference>
<dbReference type="Pfam" id="PF04116">
    <property type="entry name" value="FA_hydroxylase"/>
    <property type="match status" value="1"/>
</dbReference>
<proteinExistence type="predicted"/>
<feature type="transmembrane region" description="Helical" evidence="5">
    <location>
        <begin position="145"/>
        <end position="169"/>
    </location>
</feature>
<comment type="subcellular location">
    <subcellularLocation>
        <location evidence="1">Membrane</location>
    </subcellularLocation>
</comment>
<dbReference type="GO" id="GO:0008610">
    <property type="term" value="P:lipid biosynthetic process"/>
    <property type="evidence" value="ECO:0007669"/>
    <property type="project" value="InterPro"/>
</dbReference>
<feature type="domain" description="Fatty acid hydroxylase" evidence="6">
    <location>
        <begin position="92"/>
        <end position="228"/>
    </location>
</feature>
<dbReference type="OrthoDB" id="9770329at2"/>
<dbReference type="PANTHER" id="PTHR11863">
    <property type="entry name" value="STEROL DESATURASE"/>
    <property type="match status" value="1"/>
</dbReference>
<organism evidence="7 8">
    <name type="scientific">Aliidiomarina sanyensis</name>
    <dbReference type="NCBI Taxonomy" id="1249555"/>
    <lineage>
        <taxon>Bacteria</taxon>
        <taxon>Pseudomonadati</taxon>
        <taxon>Pseudomonadota</taxon>
        <taxon>Gammaproteobacteria</taxon>
        <taxon>Alteromonadales</taxon>
        <taxon>Idiomarinaceae</taxon>
        <taxon>Aliidiomarina</taxon>
    </lineage>
</organism>
<feature type="transmembrane region" description="Helical" evidence="5">
    <location>
        <begin position="47"/>
        <end position="71"/>
    </location>
</feature>
<protein>
    <submittedName>
        <fullName evidence="7">Fatty acid hydroxylase</fullName>
    </submittedName>
</protein>
<accession>A0A432WPS9</accession>
<evidence type="ECO:0000313" key="7">
    <source>
        <dbReference type="EMBL" id="RUO35771.1"/>
    </source>
</evidence>
<dbReference type="GO" id="GO:0016491">
    <property type="term" value="F:oxidoreductase activity"/>
    <property type="evidence" value="ECO:0007669"/>
    <property type="project" value="InterPro"/>
</dbReference>
<evidence type="ECO:0000256" key="4">
    <source>
        <dbReference type="ARBA" id="ARBA00023136"/>
    </source>
</evidence>
<dbReference type="EMBL" id="PIPM01000002">
    <property type="protein sequence ID" value="RUO35771.1"/>
    <property type="molecule type" value="Genomic_DNA"/>
</dbReference>
<evidence type="ECO:0000313" key="8">
    <source>
        <dbReference type="Proteomes" id="UP000288405"/>
    </source>
</evidence>
<evidence type="ECO:0000256" key="2">
    <source>
        <dbReference type="ARBA" id="ARBA00022692"/>
    </source>
</evidence>
<dbReference type="InterPro" id="IPR006694">
    <property type="entry name" value="Fatty_acid_hydroxylase"/>
</dbReference>
<feature type="transmembrane region" description="Helical" evidence="5">
    <location>
        <begin position="6"/>
        <end position="26"/>
    </location>
</feature>
<keyword evidence="4 5" id="KW-0472">Membrane</keyword>
<keyword evidence="8" id="KW-1185">Reference proteome</keyword>
<evidence type="ECO:0000256" key="5">
    <source>
        <dbReference type="SAM" id="Phobius"/>
    </source>
</evidence>
<dbReference type="Proteomes" id="UP000288405">
    <property type="component" value="Unassembled WGS sequence"/>
</dbReference>
<sequence length="271" mass="31522">MDAFLAYETYIRLSVFLGLVVLFMSWERLAPKRALLRGRKGRWRTNGAIIAIDTLALRLLFPVAAIGAALWAQAQNIGLLNWLAAPLWLAIPLAFLFLDFAIWLQHLLFHRVPLLWRLHRMHHTDVDVDVTTGLRFHPLEMILSMVIKIGAVLLIGAPAVAVLLFEVVLNATSLFNHSNIRLPVRADRLLRWWVVTPDMHRVHHSWHPHETNSNYGFNLPWWDRLFRTYRDQPEAGHQDMTLGLEDFRDEKDNALSAILRQPWRNIDHEKH</sequence>
<name>A0A432WPS9_9GAMM</name>
<dbReference type="GO" id="GO:0016020">
    <property type="term" value="C:membrane"/>
    <property type="evidence" value="ECO:0007669"/>
    <property type="project" value="UniProtKB-SubCell"/>
</dbReference>
<dbReference type="GO" id="GO:0005506">
    <property type="term" value="F:iron ion binding"/>
    <property type="evidence" value="ECO:0007669"/>
    <property type="project" value="InterPro"/>
</dbReference>
<evidence type="ECO:0000256" key="3">
    <source>
        <dbReference type="ARBA" id="ARBA00022989"/>
    </source>
</evidence>
<keyword evidence="2 5" id="KW-0812">Transmembrane</keyword>
<dbReference type="InterPro" id="IPR050307">
    <property type="entry name" value="Sterol_Desaturase_Related"/>
</dbReference>
<keyword evidence="3 5" id="KW-1133">Transmembrane helix</keyword>
<dbReference type="AlphaFoldDB" id="A0A432WPS9"/>
<feature type="transmembrane region" description="Helical" evidence="5">
    <location>
        <begin position="83"/>
        <end position="104"/>
    </location>
</feature>
<evidence type="ECO:0000256" key="1">
    <source>
        <dbReference type="ARBA" id="ARBA00004370"/>
    </source>
</evidence>
<comment type="caution">
    <text evidence="7">The sequence shown here is derived from an EMBL/GenBank/DDBJ whole genome shotgun (WGS) entry which is preliminary data.</text>
</comment>
<gene>
    <name evidence="7" type="ORF">CWE11_03160</name>
</gene>
<evidence type="ECO:0000259" key="6">
    <source>
        <dbReference type="Pfam" id="PF04116"/>
    </source>
</evidence>